<evidence type="ECO:0000313" key="2">
    <source>
        <dbReference type="EMBL" id="KDN39620.1"/>
    </source>
</evidence>
<gene>
    <name evidence="2" type="ORF">K437DRAFT_258990</name>
</gene>
<accession>A0A066VM02</accession>
<dbReference type="Proteomes" id="UP000027361">
    <property type="component" value="Unassembled WGS sequence"/>
</dbReference>
<protein>
    <submittedName>
        <fullName evidence="2">Uncharacterized protein</fullName>
    </submittedName>
</protein>
<dbReference type="InParanoid" id="A0A066VM02"/>
<dbReference type="STRING" id="1037660.A0A066VM02"/>
<evidence type="ECO:0000313" key="3">
    <source>
        <dbReference type="Proteomes" id="UP000027361"/>
    </source>
</evidence>
<comment type="caution">
    <text evidence="2">The sequence shown here is derived from an EMBL/GenBank/DDBJ whole genome shotgun (WGS) entry which is preliminary data.</text>
</comment>
<dbReference type="AlphaFoldDB" id="A0A066VM02"/>
<dbReference type="PANTHER" id="PTHR41390">
    <property type="entry name" value="CHROMOSOME 7, WHOLE GENOME SHOTGUN SEQUENCE"/>
    <property type="match status" value="1"/>
</dbReference>
<dbReference type="EMBL" id="JMSN01000102">
    <property type="protein sequence ID" value="KDN39620.1"/>
    <property type="molecule type" value="Genomic_DNA"/>
</dbReference>
<organism evidence="2 3">
    <name type="scientific">Tilletiaria anomala (strain ATCC 24038 / CBS 436.72 / UBC 951)</name>
    <dbReference type="NCBI Taxonomy" id="1037660"/>
    <lineage>
        <taxon>Eukaryota</taxon>
        <taxon>Fungi</taxon>
        <taxon>Dikarya</taxon>
        <taxon>Basidiomycota</taxon>
        <taxon>Ustilaginomycotina</taxon>
        <taxon>Exobasidiomycetes</taxon>
        <taxon>Georgefischeriales</taxon>
        <taxon>Tilletiariaceae</taxon>
        <taxon>Tilletiaria</taxon>
    </lineage>
</organism>
<feature type="region of interest" description="Disordered" evidence="1">
    <location>
        <begin position="1"/>
        <end position="21"/>
    </location>
</feature>
<feature type="compositionally biased region" description="Polar residues" evidence="1">
    <location>
        <begin position="1"/>
        <end position="15"/>
    </location>
</feature>
<dbReference type="HOGENOM" id="CLU_915817_0_0_1"/>
<dbReference type="RefSeq" id="XP_013241099.1">
    <property type="nucleotide sequence ID" value="XM_013385645.1"/>
</dbReference>
<proteinExistence type="predicted"/>
<reference evidence="2 3" key="1">
    <citation type="submission" date="2014-05" db="EMBL/GenBank/DDBJ databases">
        <title>Draft genome sequence of a rare smut relative, Tilletiaria anomala UBC 951.</title>
        <authorList>
            <consortium name="DOE Joint Genome Institute"/>
            <person name="Toome M."/>
            <person name="Kuo A."/>
            <person name="Henrissat B."/>
            <person name="Lipzen A."/>
            <person name="Tritt A."/>
            <person name="Yoshinaga Y."/>
            <person name="Zane M."/>
            <person name="Barry K."/>
            <person name="Grigoriev I.V."/>
            <person name="Spatafora J.W."/>
            <person name="Aimea M.C."/>
        </authorList>
    </citation>
    <scope>NUCLEOTIDE SEQUENCE [LARGE SCALE GENOMIC DNA]</scope>
    <source>
        <strain evidence="2 3">UBC 951</strain>
    </source>
</reference>
<sequence length="304" mass="32034">MSSTIPATSSSQLPVATSVKPGSAVNPDGSVDFGANAPLRVVKGSALASVAGFAAGSSTGVWRNQSGTLLGMRMGINCFTFAFPFFALREYVVGPALSSADPYLLTSLPANIAHNTSTTARSPRTRPPDLTHNALASTLSGSVVGAALAGWRRGCVSIPSGAIVFAALCAALQLSGNEARRIVWRWRAPMDLATPIGSALSRHDAGDAPRVDVENFSNIESQVTPELSDQLRKAASDSPSESWLSRLKSGLSAASPVHKISDEEYEGRLRARLVQVEAELKELDVELSSVDRFEWGQQGGEKVL</sequence>
<evidence type="ECO:0000256" key="1">
    <source>
        <dbReference type="SAM" id="MobiDB-lite"/>
    </source>
</evidence>
<dbReference type="GeneID" id="25265133"/>
<dbReference type="OrthoDB" id="3366659at2759"/>
<dbReference type="PANTHER" id="PTHR41390:SF1">
    <property type="entry name" value="NADH-UBIQUINONE OXIDOREDUCTASE 213 KDA SUBUNIT"/>
    <property type="match status" value="1"/>
</dbReference>
<dbReference type="OMA" id="PATENTW"/>
<keyword evidence="3" id="KW-1185">Reference proteome</keyword>
<name>A0A066VM02_TILAU</name>